<name>A0A6A4I3A9_9AGAR</name>
<sequence length="345" mass="40720">MSASNPRQANFQLRTNMDWEEIRRRLRSEYGSGVQSEAEISGVLADVDKDLEDCDAEFRRLQSRIIALQNQRKRLEEYKISLRFLRSPIRRLPNEIILRIFDSACEMNELTSKKLQTMPALAISSICSRWRALAQSYPDLWSRIRLQLWTTPRHLPGLPILDIYLHFSKQSPLTLEIPSMGSEELQADHLEVCAKLVACSHRWKKFSTEKSIIYDTVMAQNPRNFPVLEQLLIPCIFFYKETTLNHFQHASNLKVLRLCYIKNWEDMQQRKFPWRQITELDVAQCEDVMKPIFEMCNLRELRFRQYYGESTVKLCSRPITAPSVQKLTLTLRQTSYPERERNRSI</sequence>
<reference evidence="3" key="1">
    <citation type="journal article" date="2019" name="Environ. Microbiol.">
        <title>Fungal ecological strategies reflected in gene transcription - a case study of two litter decomposers.</title>
        <authorList>
            <person name="Barbi F."/>
            <person name="Kohler A."/>
            <person name="Barry K."/>
            <person name="Baskaran P."/>
            <person name="Daum C."/>
            <person name="Fauchery L."/>
            <person name="Ihrmark K."/>
            <person name="Kuo A."/>
            <person name="LaButti K."/>
            <person name="Lipzen A."/>
            <person name="Morin E."/>
            <person name="Grigoriev I.V."/>
            <person name="Henrissat B."/>
            <person name="Lindahl B."/>
            <person name="Martin F."/>
        </authorList>
    </citation>
    <scope>NUCLEOTIDE SEQUENCE</scope>
    <source>
        <strain evidence="3">JB14</strain>
    </source>
</reference>
<proteinExistence type="predicted"/>
<accession>A0A6A4I3A9</accession>
<evidence type="ECO:0000259" key="2">
    <source>
        <dbReference type="Pfam" id="PF12937"/>
    </source>
</evidence>
<organism evidence="3 4">
    <name type="scientific">Gymnopus androsaceus JB14</name>
    <dbReference type="NCBI Taxonomy" id="1447944"/>
    <lineage>
        <taxon>Eukaryota</taxon>
        <taxon>Fungi</taxon>
        <taxon>Dikarya</taxon>
        <taxon>Basidiomycota</taxon>
        <taxon>Agaricomycotina</taxon>
        <taxon>Agaricomycetes</taxon>
        <taxon>Agaricomycetidae</taxon>
        <taxon>Agaricales</taxon>
        <taxon>Marasmiineae</taxon>
        <taxon>Omphalotaceae</taxon>
        <taxon>Gymnopus</taxon>
    </lineage>
</organism>
<dbReference type="SUPFAM" id="SSF81383">
    <property type="entry name" value="F-box domain"/>
    <property type="match status" value="1"/>
</dbReference>
<dbReference type="Gene3D" id="3.80.10.10">
    <property type="entry name" value="Ribonuclease Inhibitor"/>
    <property type="match status" value="1"/>
</dbReference>
<dbReference type="SUPFAM" id="SSF52047">
    <property type="entry name" value="RNI-like"/>
    <property type="match status" value="1"/>
</dbReference>
<evidence type="ECO:0000313" key="4">
    <source>
        <dbReference type="Proteomes" id="UP000799118"/>
    </source>
</evidence>
<dbReference type="OrthoDB" id="3266451at2759"/>
<gene>
    <name evidence="3" type="ORF">BT96DRAFT_417858</name>
</gene>
<evidence type="ECO:0000313" key="3">
    <source>
        <dbReference type="EMBL" id="KAE9404430.1"/>
    </source>
</evidence>
<dbReference type="EMBL" id="ML769416">
    <property type="protein sequence ID" value="KAE9404430.1"/>
    <property type="molecule type" value="Genomic_DNA"/>
</dbReference>
<feature type="coiled-coil region" evidence="1">
    <location>
        <begin position="44"/>
        <end position="78"/>
    </location>
</feature>
<dbReference type="AlphaFoldDB" id="A0A6A4I3A9"/>
<keyword evidence="4" id="KW-1185">Reference proteome</keyword>
<dbReference type="Proteomes" id="UP000799118">
    <property type="component" value="Unassembled WGS sequence"/>
</dbReference>
<dbReference type="Pfam" id="PF12937">
    <property type="entry name" value="F-box-like"/>
    <property type="match status" value="1"/>
</dbReference>
<dbReference type="InterPro" id="IPR032675">
    <property type="entry name" value="LRR_dom_sf"/>
</dbReference>
<dbReference type="InterPro" id="IPR036047">
    <property type="entry name" value="F-box-like_dom_sf"/>
</dbReference>
<dbReference type="InterPro" id="IPR001810">
    <property type="entry name" value="F-box_dom"/>
</dbReference>
<evidence type="ECO:0000256" key="1">
    <source>
        <dbReference type="SAM" id="Coils"/>
    </source>
</evidence>
<feature type="domain" description="F-box" evidence="2">
    <location>
        <begin position="89"/>
        <end position="146"/>
    </location>
</feature>
<keyword evidence="1" id="KW-0175">Coiled coil</keyword>
<protein>
    <recommendedName>
        <fullName evidence="2">F-box domain-containing protein</fullName>
    </recommendedName>
</protein>